<evidence type="ECO:0000259" key="15">
    <source>
        <dbReference type="Pfam" id="PF00905"/>
    </source>
</evidence>
<sequence>MERKNFDTESRKNVLICIVCIVIAIYLIQLFRLQIIDPDYKDWADSNAFLKQTRFPSRGVMYDRNGKLMVYNQPAYDVMVVVREVQSLDTAAFCKAVGITQAKFRHRMAEIKNRWNNPGYSSYTPQVFLTQLGNKEYGILQESLYKFHGFYIQNRTAREYSSPYAAHVVGYVAEADKKNIAEDPYYKRGDYIGKTGVEKSYEPYLRGEKGVEILLRDAHGRIKGKYEDGIYDVDPVSGKDLTLSIDMDLQAYGEELMKNKSGSILMIEPKTGEILCMVSSPTYDPASLVGRQFGEAFSVLAQDPYKPLLNRAMNGTYPPGSTFKPAQALTFLQENIIQPSTAYSCAHGWPLGNGHPGCHDHAVPLSLIPAIGNSCNSYFPYGLKAMMENKKYGSIQVAVDKWRDYMVAQGFGYPLGVDMPGEKRGMIPNSQYYNTAYKDRNGISRWNAFTIISIAIGQGEILLSPVQICNLAVTIANRGYFNTPHIVKEIKDTPLDTLYTRARYTGIDPAHYETIAAGMRWAVNGPGGTCHGANIPDIAVCGKTGTAQNSGRDHSIFMGFAPYEDPQVSVMVFVENGGFGAYFAVPIGRLMIEKYLKGEIPPADKWIENNMKNASVPFNRNVIQKN</sequence>
<gene>
    <name evidence="17" type="ORF">EZS26_001111</name>
</gene>
<dbReference type="GO" id="GO:0071972">
    <property type="term" value="F:peptidoglycan L,D-transpeptidase activity"/>
    <property type="evidence" value="ECO:0007669"/>
    <property type="project" value="TreeGrafter"/>
</dbReference>
<dbReference type="GO" id="GO:0009252">
    <property type="term" value="P:peptidoglycan biosynthetic process"/>
    <property type="evidence" value="ECO:0007669"/>
    <property type="project" value="UniProtKB-KW"/>
</dbReference>
<dbReference type="InterPro" id="IPR001460">
    <property type="entry name" value="PCN-bd_Tpept"/>
</dbReference>
<keyword evidence="10" id="KW-0573">Peptidoglycan synthesis</keyword>
<evidence type="ECO:0000256" key="10">
    <source>
        <dbReference type="ARBA" id="ARBA00022984"/>
    </source>
</evidence>
<dbReference type="FunFam" id="3.40.710.10:FF:000024">
    <property type="entry name" value="Penicillin-binding protein 2"/>
    <property type="match status" value="1"/>
</dbReference>
<dbReference type="NCBIfam" id="TIGR03423">
    <property type="entry name" value="pbp2_mrdA"/>
    <property type="match status" value="1"/>
</dbReference>
<keyword evidence="5" id="KW-0121">Carboxypeptidase</keyword>
<dbReference type="InterPro" id="IPR050515">
    <property type="entry name" value="Beta-lactam/transpept"/>
</dbReference>
<evidence type="ECO:0000259" key="16">
    <source>
        <dbReference type="Pfam" id="PF03717"/>
    </source>
</evidence>
<feature type="domain" description="Penicillin-binding protein transpeptidase" evidence="15">
    <location>
        <begin position="262"/>
        <end position="582"/>
    </location>
</feature>
<dbReference type="Gene3D" id="3.30.1390.30">
    <property type="entry name" value="Penicillin-binding protein 2a, domain 3"/>
    <property type="match status" value="1"/>
</dbReference>
<evidence type="ECO:0000256" key="11">
    <source>
        <dbReference type="ARBA" id="ARBA00022989"/>
    </source>
</evidence>
<evidence type="ECO:0000256" key="5">
    <source>
        <dbReference type="ARBA" id="ARBA00022645"/>
    </source>
</evidence>
<proteinExistence type="predicted"/>
<evidence type="ECO:0000256" key="8">
    <source>
        <dbReference type="ARBA" id="ARBA00022801"/>
    </source>
</evidence>
<dbReference type="Proteomes" id="UP000324575">
    <property type="component" value="Unassembled WGS sequence"/>
</dbReference>
<evidence type="ECO:0000256" key="1">
    <source>
        <dbReference type="ARBA" id="ARBA00004167"/>
    </source>
</evidence>
<organism evidence="17 18">
    <name type="scientific">Candidatus Ordinivivax streblomastigis</name>
    <dbReference type="NCBI Taxonomy" id="2540710"/>
    <lineage>
        <taxon>Bacteria</taxon>
        <taxon>Pseudomonadati</taxon>
        <taxon>Bacteroidota</taxon>
        <taxon>Bacteroidia</taxon>
        <taxon>Bacteroidales</taxon>
        <taxon>Candidatus Ordinivivax</taxon>
    </lineage>
</organism>
<dbReference type="GO" id="GO:0006508">
    <property type="term" value="P:proteolysis"/>
    <property type="evidence" value="ECO:0007669"/>
    <property type="project" value="UniProtKB-KW"/>
</dbReference>
<accession>A0A5M8P2I1</accession>
<evidence type="ECO:0000256" key="14">
    <source>
        <dbReference type="SAM" id="Phobius"/>
    </source>
</evidence>
<dbReference type="GO" id="GO:0009002">
    <property type="term" value="F:serine-type D-Ala-D-Ala carboxypeptidase activity"/>
    <property type="evidence" value="ECO:0007669"/>
    <property type="project" value="InterPro"/>
</dbReference>
<dbReference type="Pfam" id="PF03717">
    <property type="entry name" value="PBP_dimer"/>
    <property type="match status" value="1"/>
</dbReference>
<keyword evidence="8" id="KW-0378">Hydrolase</keyword>
<dbReference type="InterPro" id="IPR012338">
    <property type="entry name" value="Beta-lactam/transpept-like"/>
</dbReference>
<dbReference type="PANTHER" id="PTHR30627">
    <property type="entry name" value="PEPTIDOGLYCAN D,D-TRANSPEPTIDASE"/>
    <property type="match status" value="1"/>
</dbReference>
<keyword evidence="11 14" id="KW-1133">Transmembrane helix</keyword>
<dbReference type="GO" id="GO:0008658">
    <property type="term" value="F:penicillin binding"/>
    <property type="evidence" value="ECO:0007669"/>
    <property type="project" value="InterPro"/>
</dbReference>
<dbReference type="GO" id="GO:0071555">
    <property type="term" value="P:cell wall organization"/>
    <property type="evidence" value="ECO:0007669"/>
    <property type="project" value="UniProtKB-KW"/>
</dbReference>
<dbReference type="GO" id="GO:0005886">
    <property type="term" value="C:plasma membrane"/>
    <property type="evidence" value="ECO:0007669"/>
    <property type="project" value="UniProtKB-SubCell"/>
</dbReference>
<protein>
    <submittedName>
        <fullName evidence="17">Penicillin-binding protein 2</fullName>
    </submittedName>
</protein>
<keyword evidence="9" id="KW-0133">Cell shape</keyword>
<dbReference type="Gene3D" id="3.40.710.10">
    <property type="entry name" value="DD-peptidase/beta-lactamase superfamily"/>
    <property type="match status" value="1"/>
</dbReference>
<evidence type="ECO:0000256" key="3">
    <source>
        <dbReference type="ARBA" id="ARBA00022475"/>
    </source>
</evidence>
<dbReference type="SUPFAM" id="SSF56519">
    <property type="entry name" value="Penicillin binding protein dimerisation domain"/>
    <property type="match status" value="1"/>
</dbReference>
<name>A0A5M8P2I1_9BACT</name>
<dbReference type="SUPFAM" id="SSF56601">
    <property type="entry name" value="beta-lactamase/transpeptidase-like"/>
    <property type="match status" value="1"/>
</dbReference>
<keyword evidence="6" id="KW-0645">Protease</keyword>
<keyword evidence="4" id="KW-0997">Cell inner membrane</keyword>
<feature type="transmembrane region" description="Helical" evidence="14">
    <location>
        <begin position="12"/>
        <end position="31"/>
    </location>
</feature>
<evidence type="ECO:0000313" key="17">
    <source>
        <dbReference type="EMBL" id="KAA6302604.1"/>
    </source>
</evidence>
<evidence type="ECO:0000256" key="4">
    <source>
        <dbReference type="ARBA" id="ARBA00022519"/>
    </source>
</evidence>
<dbReference type="AlphaFoldDB" id="A0A5M8P2I1"/>
<feature type="domain" description="Penicillin-binding protein dimerisation" evidence="16">
    <location>
        <begin position="56"/>
        <end position="224"/>
    </location>
</feature>
<keyword evidence="12 14" id="KW-0472">Membrane</keyword>
<dbReference type="PANTHER" id="PTHR30627:SF2">
    <property type="entry name" value="PEPTIDOGLYCAN D,D-TRANSPEPTIDASE MRDA"/>
    <property type="match status" value="1"/>
</dbReference>
<comment type="subcellular location">
    <subcellularLocation>
        <location evidence="2">Cell membrane</location>
    </subcellularLocation>
    <subcellularLocation>
        <location evidence="1">Membrane</location>
        <topology evidence="1">Single-pass membrane protein</topology>
    </subcellularLocation>
</comment>
<dbReference type="EMBL" id="SNRX01000006">
    <property type="protein sequence ID" value="KAA6302604.1"/>
    <property type="molecule type" value="Genomic_DNA"/>
</dbReference>
<evidence type="ECO:0000256" key="7">
    <source>
        <dbReference type="ARBA" id="ARBA00022692"/>
    </source>
</evidence>
<dbReference type="InterPro" id="IPR036138">
    <property type="entry name" value="PBP_dimer_sf"/>
</dbReference>
<comment type="caution">
    <text evidence="17">The sequence shown here is derived from an EMBL/GenBank/DDBJ whole genome shotgun (WGS) entry which is preliminary data.</text>
</comment>
<dbReference type="GO" id="GO:0008360">
    <property type="term" value="P:regulation of cell shape"/>
    <property type="evidence" value="ECO:0007669"/>
    <property type="project" value="UniProtKB-KW"/>
</dbReference>
<dbReference type="InterPro" id="IPR017790">
    <property type="entry name" value="Penicillin-binding_protein_2"/>
</dbReference>
<evidence type="ECO:0000256" key="6">
    <source>
        <dbReference type="ARBA" id="ARBA00022670"/>
    </source>
</evidence>
<evidence type="ECO:0000313" key="18">
    <source>
        <dbReference type="Proteomes" id="UP000324575"/>
    </source>
</evidence>
<evidence type="ECO:0000256" key="12">
    <source>
        <dbReference type="ARBA" id="ARBA00023136"/>
    </source>
</evidence>
<evidence type="ECO:0000256" key="2">
    <source>
        <dbReference type="ARBA" id="ARBA00004236"/>
    </source>
</evidence>
<keyword evidence="13" id="KW-0961">Cell wall biogenesis/degradation</keyword>
<keyword evidence="7 14" id="KW-0812">Transmembrane</keyword>
<evidence type="ECO:0000256" key="9">
    <source>
        <dbReference type="ARBA" id="ARBA00022960"/>
    </source>
</evidence>
<dbReference type="Gene3D" id="3.90.1310.10">
    <property type="entry name" value="Penicillin-binding protein 2a (Domain 2)"/>
    <property type="match status" value="1"/>
</dbReference>
<dbReference type="InterPro" id="IPR005311">
    <property type="entry name" value="PBP_dimer"/>
</dbReference>
<reference evidence="17 18" key="1">
    <citation type="submission" date="2019-03" db="EMBL/GenBank/DDBJ databases">
        <title>Single cell metagenomics reveals metabolic interactions within the superorganism composed of flagellate Streblomastix strix and complex community of Bacteroidetes bacteria on its surface.</title>
        <authorList>
            <person name="Treitli S.C."/>
            <person name="Kolisko M."/>
            <person name="Husnik F."/>
            <person name="Keeling P."/>
            <person name="Hampl V."/>
        </authorList>
    </citation>
    <scope>NUCLEOTIDE SEQUENCE [LARGE SCALE GENOMIC DNA]</scope>
    <source>
        <strain evidence="17">St1</strain>
    </source>
</reference>
<keyword evidence="3" id="KW-1003">Cell membrane</keyword>
<evidence type="ECO:0000256" key="13">
    <source>
        <dbReference type="ARBA" id="ARBA00023316"/>
    </source>
</evidence>
<dbReference type="Pfam" id="PF00905">
    <property type="entry name" value="Transpeptidase"/>
    <property type="match status" value="1"/>
</dbReference>